<comment type="similarity">
    <text evidence="1">Belongs to the ABC-3 integral membrane protein family.</text>
</comment>
<dbReference type="GO" id="GO:0043190">
    <property type="term" value="C:ATP-binding cassette (ABC) transporter complex"/>
    <property type="evidence" value="ECO:0007669"/>
    <property type="project" value="InterPro"/>
</dbReference>
<dbReference type="RefSeq" id="WP_171978210.1">
    <property type="nucleotide sequence ID" value="NZ_CAWOXK010000001.1"/>
</dbReference>
<evidence type="ECO:0000313" key="3">
    <source>
        <dbReference type="EMBL" id="QDL09193.1"/>
    </source>
</evidence>
<keyword evidence="1 2" id="KW-0812">Transmembrane</keyword>
<protein>
    <submittedName>
        <fullName evidence="3">Uncharacterized protein</fullName>
    </submittedName>
</protein>
<dbReference type="GO" id="GO:0055085">
    <property type="term" value="P:transmembrane transport"/>
    <property type="evidence" value="ECO:0007669"/>
    <property type="project" value="InterPro"/>
</dbReference>
<evidence type="ECO:0000313" key="4">
    <source>
        <dbReference type="Proteomes" id="UP000503129"/>
    </source>
</evidence>
<sequence>MVIFLIKKKSYILNSLLNIVLSGGLAVGMILTSLIQGYRDNLMSVLFGKILARLVLLSVIVGSISSIVGIFVSGFFKFACDPSIILVQFVVLMAVFGWISKKVCPTLIHIRANSSFTPIPLHGSDVRTFGEAIS</sequence>
<keyword evidence="2" id="KW-0472">Membrane</keyword>
<keyword evidence="1" id="KW-0813">Transport</keyword>
<dbReference type="EMBL" id="CP030118">
    <property type="protein sequence ID" value="QDL09193.1"/>
    <property type="molecule type" value="Genomic_DNA"/>
</dbReference>
<dbReference type="Pfam" id="PF00950">
    <property type="entry name" value="ABC-3"/>
    <property type="match status" value="1"/>
</dbReference>
<evidence type="ECO:0000256" key="1">
    <source>
        <dbReference type="RuleBase" id="RU003943"/>
    </source>
</evidence>
<keyword evidence="2" id="KW-1133">Transmembrane helix</keyword>
<name>A0A856MDD5_9CYAN</name>
<reference evidence="3 4" key="1">
    <citation type="submission" date="2018-06" db="EMBL/GenBank/DDBJ databases">
        <title>Comparative genomics of Brasilonema spp. strains.</title>
        <authorList>
            <person name="Alvarenga D.O."/>
            <person name="Fiore M.F."/>
            <person name="Varani A.M."/>
        </authorList>
    </citation>
    <scope>NUCLEOTIDE SEQUENCE [LARGE SCALE GENOMIC DNA]</scope>
    <source>
        <strain evidence="3 4">CENA114</strain>
    </source>
</reference>
<dbReference type="KEGG" id="bsen:DP114_15960"/>
<organism evidence="3 4">
    <name type="scientific">Brasilonema sennae CENA114</name>
    <dbReference type="NCBI Taxonomy" id="415709"/>
    <lineage>
        <taxon>Bacteria</taxon>
        <taxon>Bacillati</taxon>
        <taxon>Cyanobacteriota</taxon>
        <taxon>Cyanophyceae</taxon>
        <taxon>Nostocales</taxon>
        <taxon>Scytonemataceae</taxon>
        <taxon>Brasilonema</taxon>
        <taxon>Bromeliae group (in: Brasilonema)</taxon>
    </lineage>
</organism>
<keyword evidence="4" id="KW-1185">Reference proteome</keyword>
<dbReference type="InterPro" id="IPR001626">
    <property type="entry name" value="ABC_TroCD"/>
</dbReference>
<feature type="transmembrane region" description="Helical" evidence="2">
    <location>
        <begin position="50"/>
        <end position="76"/>
    </location>
</feature>
<comment type="subcellular location">
    <subcellularLocation>
        <location evidence="1">Cell membrane</location>
        <topology evidence="1">Multi-pass membrane protein</topology>
    </subcellularLocation>
</comment>
<proteinExistence type="inferred from homology"/>
<dbReference type="Proteomes" id="UP000503129">
    <property type="component" value="Chromosome"/>
</dbReference>
<dbReference type="AlphaFoldDB" id="A0A856MDD5"/>
<accession>A0A856MDD5</accession>
<feature type="transmembrane region" description="Helical" evidence="2">
    <location>
        <begin position="12"/>
        <end position="38"/>
    </location>
</feature>
<gene>
    <name evidence="3" type="ORF">DP114_15960</name>
</gene>
<feature type="transmembrane region" description="Helical" evidence="2">
    <location>
        <begin position="83"/>
        <end position="100"/>
    </location>
</feature>
<evidence type="ECO:0000256" key="2">
    <source>
        <dbReference type="SAM" id="Phobius"/>
    </source>
</evidence>